<name>W5WD72_9PSEU</name>
<dbReference type="KEGG" id="kal:KALB_5174"/>
<reference evidence="6 7" key="1">
    <citation type="journal article" date="2014" name="BMC Genomics">
        <title>Complete genome sequence of producer of the glycopeptide antibiotic Aculeximycin Kutzneria albida DSM 43870T, a representative of minor genus of Pseudonocardiaceae.</title>
        <authorList>
            <person name="Rebets Y."/>
            <person name="Tokovenko B."/>
            <person name="Lushchyk I."/>
            <person name="Ruckert C."/>
            <person name="Zaburannyi N."/>
            <person name="Bechthold A."/>
            <person name="Kalinowski J."/>
            <person name="Luzhetskyy A."/>
        </authorList>
    </citation>
    <scope>NUCLEOTIDE SEQUENCE [LARGE SCALE GENOMIC DNA]</scope>
    <source>
        <strain evidence="6">DSM 43870</strain>
    </source>
</reference>
<evidence type="ECO:0000259" key="5">
    <source>
        <dbReference type="PROSITE" id="PS51935"/>
    </source>
</evidence>
<dbReference type="GO" id="GO:0006508">
    <property type="term" value="P:proteolysis"/>
    <property type="evidence" value="ECO:0007669"/>
    <property type="project" value="UniProtKB-KW"/>
</dbReference>
<dbReference type="OrthoDB" id="5496837at2"/>
<dbReference type="Gene3D" id="3.90.1720.10">
    <property type="entry name" value="endopeptidase domain like (from Nostoc punctiforme)"/>
    <property type="match status" value="1"/>
</dbReference>
<dbReference type="PATRIC" id="fig|1449976.3.peg.5195"/>
<keyword evidence="2" id="KW-0645">Protease</keyword>
<dbReference type="eggNOG" id="COG0791">
    <property type="taxonomic scope" value="Bacteria"/>
</dbReference>
<evidence type="ECO:0000313" key="6">
    <source>
        <dbReference type="EMBL" id="AHH98536.1"/>
    </source>
</evidence>
<keyword evidence="7" id="KW-1185">Reference proteome</keyword>
<dbReference type="InterPro" id="IPR051794">
    <property type="entry name" value="PG_Endopeptidase_C40"/>
</dbReference>
<dbReference type="Pfam" id="PF00877">
    <property type="entry name" value="NLPC_P60"/>
    <property type="match status" value="1"/>
</dbReference>
<organism evidence="6 7">
    <name type="scientific">Kutzneria albida DSM 43870</name>
    <dbReference type="NCBI Taxonomy" id="1449976"/>
    <lineage>
        <taxon>Bacteria</taxon>
        <taxon>Bacillati</taxon>
        <taxon>Actinomycetota</taxon>
        <taxon>Actinomycetes</taxon>
        <taxon>Pseudonocardiales</taxon>
        <taxon>Pseudonocardiaceae</taxon>
        <taxon>Kutzneria</taxon>
    </lineage>
</organism>
<dbReference type="SUPFAM" id="SSF54001">
    <property type="entry name" value="Cysteine proteinases"/>
    <property type="match status" value="1"/>
</dbReference>
<sequence>MSTTKVVATAAVAVLLPIVFVTAGVSGIASVVTGGGPGDCLPADSTASAVAGYRPEQTANAATIVAVGKQLAVPPQGWVVAIAAALQESGLDNLDHGDRDSLGLFQQRPSQGWGTPVQIMNPTYAATQFYRHLLAVTDWQRMSVNDAAQAVQRSGVPDAYAQHEHAARGIVGALAGVTCTGITVGTGDCAHVQAPNPTALVAINYACGQRGLPYVWGGNGGPDGGFDCSGLTKAAYAAAGIVLPRVAQDQYNAGPRLPAGQPLQPGDLVFFGASDTSITHVGIAISATEMIDAPDVGQVVRVDRIGPSRVGVTRPSTTRTASLPAG</sequence>
<evidence type="ECO:0000256" key="4">
    <source>
        <dbReference type="ARBA" id="ARBA00022807"/>
    </source>
</evidence>
<dbReference type="EMBL" id="CP007155">
    <property type="protein sequence ID" value="AHH98536.1"/>
    <property type="molecule type" value="Genomic_DNA"/>
</dbReference>
<dbReference type="InterPro" id="IPR038765">
    <property type="entry name" value="Papain-like_cys_pep_sf"/>
</dbReference>
<dbReference type="GO" id="GO:0008234">
    <property type="term" value="F:cysteine-type peptidase activity"/>
    <property type="evidence" value="ECO:0007669"/>
    <property type="project" value="UniProtKB-KW"/>
</dbReference>
<evidence type="ECO:0000256" key="1">
    <source>
        <dbReference type="ARBA" id="ARBA00007074"/>
    </source>
</evidence>
<dbReference type="HOGENOM" id="CLU_055280_0_0_11"/>
<dbReference type="InterPro" id="IPR000064">
    <property type="entry name" value="NLP_P60_dom"/>
</dbReference>
<keyword evidence="4" id="KW-0788">Thiol protease</keyword>
<evidence type="ECO:0000313" key="7">
    <source>
        <dbReference type="Proteomes" id="UP000019225"/>
    </source>
</evidence>
<dbReference type="PROSITE" id="PS51935">
    <property type="entry name" value="NLPC_P60"/>
    <property type="match status" value="1"/>
</dbReference>
<dbReference type="PANTHER" id="PTHR47359">
    <property type="entry name" value="PEPTIDOGLYCAN DL-ENDOPEPTIDASE CWLO"/>
    <property type="match status" value="1"/>
</dbReference>
<dbReference type="AlphaFoldDB" id="W5WD72"/>
<dbReference type="RefSeq" id="WP_025358541.1">
    <property type="nucleotide sequence ID" value="NZ_CP007155.1"/>
</dbReference>
<dbReference type="STRING" id="1449976.KALB_5174"/>
<evidence type="ECO:0000256" key="2">
    <source>
        <dbReference type="ARBA" id="ARBA00022670"/>
    </source>
</evidence>
<gene>
    <name evidence="6" type="ORF">KALB_5174</name>
</gene>
<feature type="domain" description="NlpC/P60" evidence="5">
    <location>
        <begin position="196"/>
        <end position="322"/>
    </location>
</feature>
<comment type="similarity">
    <text evidence="1">Belongs to the peptidase C40 family.</text>
</comment>
<evidence type="ECO:0000256" key="3">
    <source>
        <dbReference type="ARBA" id="ARBA00022801"/>
    </source>
</evidence>
<proteinExistence type="inferred from homology"/>
<dbReference type="PANTHER" id="PTHR47359:SF3">
    <property type="entry name" value="NLP_P60 DOMAIN-CONTAINING PROTEIN-RELATED"/>
    <property type="match status" value="1"/>
</dbReference>
<keyword evidence="3" id="KW-0378">Hydrolase</keyword>
<protein>
    <recommendedName>
        <fullName evidence="5">NlpC/P60 domain-containing protein</fullName>
    </recommendedName>
</protein>
<dbReference type="Proteomes" id="UP000019225">
    <property type="component" value="Chromosome"/>
</dbReference>
<accession>W5WD72</accession>